<organism evidence="3">
    <name type="scientific">Serpula lacrymans var. lacrymans (strain S7.3)</name>
    <name type="common">Dry rot fungus</name>
    <dbReference type="NCBI Taxonomy" id="936435"/>
    <lineage>
        <taxon>Eukaryota</taxon>
        <taxon>Fungi</taxon>
        <taxon>Dikarya</taxon>
        <taxon>Basidiomycota</taxon>
        <taxon>Agaricomycotina</taxon>
        <taxon>Agaricomycetes</taxon>
        <taxon>Agaricomycetidae</taxon>
        <taxon>Boletales</taxon>
        <taxon>Coniophorineae</taxon>
        <taxon>Serpulaceae</taxon>
        <taxon>Serpula</taxon>
    </lineage>
</organism>
<dbReference type="EMBL" id="GL945479">
    <property type="protein sequence ID" value="EGO00142.1"/>
    <property type="molecule type" value="Genomic_DNA"/>
</dbReference>
<evidence type="ECO:0000256" key="1">
    <source>
        <dbReference type="SAM" id="MobiDB-lite"/>
    </source>
</evidence>
<accession>F8PVD2</accession>
<dbReference type="InParanoid" id="F8PVD2"/>
<evidence type="ECO:0000313" key="3">
    <source>
        <dbReference type="Proteomes" id="UP000008063"/>
    </source>
</evidence>
<name>F8PVD2_SERL3</name>
<reference evidence="3" key="1">
    <citation type="journal article" date="2011" name="Science">
        <title>The plant cell wall-decomposing machinery underlies the functional diversity of forest fungi.</title>
        <authorList>
            <person name="Eastwood D.C."/>
            <person name="Floudas D."/>
            <person name="Binder M."/>
            <person name="Majcherczyk A."/>
            <person name="Schneider P."/>
            <person name="Aerts A."/>
            <person name="Asiegbu F.O."/>
            <person name="Baker S.E."/>
            <person name="Barry K."/>
            <person name="Bendiksby M."/>
            <person name="Blumentritt M."/>
            <person name="Coutinho P.M."/>
            <person name="Cullen D."/>
            <person name="de Vries R.P."/>
            <person name="Gathman A."/>
            <person name="Goodell B."/>
            <person name="Henrissat B."/>
            <person name="Ihrmark K."/>
            <person name="Kauserud H."/>
            <person name="Kohler A."/>
            <person name="LaButti K."/>
            <person name="Lapidus A."/>
            <person name="Lavin J.L."/>
            <person name="Lee Y.-H."/>
            <person name="Lindquist E."/>
            <person name="Lilly W."/>
            <person name="Lucas S."/>
            <person name="Morin E."/>
            <person name="Murat C."/>
            <person name="Oguiza J.A."/>
            <person name="Park J."/>
            <person name="Pisabarro A.G."/>
            <person name="Riley R."/>
            <person name="Rosling A."/>
            <person name="Salamov A."/>
            <person name="Schmidt O."/>
            <person name="Schmutz J."/>
            <person name="Skrede I."/>
            <person name="Stenlid J."/>
            <person name="Wiebenga A."/>
            <person name="Xie X."/>
            <person name="Kuees U."/>
            <person name="Hibbett D.S."/>
            <person name="Hoffmeister D."/>
            <person name="Hoegberg N."/>
            <person name="Martin F."/>
            <person name="Grigoriev I.V."/>
            <person name="Watkinson S.C."/>
        </authorList>
    </citation>
    <scope>NUCLEOTIDE SEQUENCE [LARGE SCALE GENOMIC DNA]</scope>
    <source>
        <strain evidence="3">strain S7.3</strain>
    </source>
</reference>
<sequence length="116" mass="13027">MPGGPLTIKWMSECTDRLLDWLEQNVQKRHLLFSNSQEDANKESRKKGQAKSSKVTIHGEIAQFVFSGDRDPVICSTLKANPGRFAKAVDNHIASKNTVNLVQHWVILELVSLLTN</sequence>
<dbReference type="AlphaFoldDB" id="F8PVD2"/>
<proteinExistence type="predicted"/>
<keyword evidence="3" id="KW-1185">Reference proteome</keyword>
<gene>
    <name evidence="2" type="ORF">SERLA73DRAFT_122218</name>
</gene>
<evidence type="ECO:0000313" key="2">
    <source>
        <dbReference type="EMBL" id="EGO00142.1"/>
    </source>
</evidence>
<dbReference type="HOGENOM" id="CLU_2098310_0_0_1"/>
<protein>
    <submittedName>
        <fullName evidence="2">Uncharacterized protein</fullName>
    </submittedName>
</protein>
<feature type="region of interest" description="Disordered" evidence="1">
    <location>
        <begin position="33"/>
        <end position="54"/>
    </location>
</feature>
<dbReference type="Proteomes" id="UP000008063">
    <property type="component" value="Unassembled WGS sequence"/>
</dbReference>